<name>A0A8K0UEK7_9AGAR</name>
<keyword evidence="4" id="KW-1185">Reference proteome</keyword>
<proteinExistence type="predicted"/>
<dbReference type="SMART" id="SM00908">
    <property type="entry name" value="Gal-bind_lectin"/>
    <property type="match status" value="1"/>
</dbReference>
<protein>
    <recommendedName>
        <fullName evidence="1">Galectin</fullName>
    </recommendedName>
</protein>
<evidence type="ECO:0000259" key="2">
    <source>
        <dbReference type="PROSITE" id="PS51304"/>
    </source>
</evidence>
<dbReference type="InterPro" id="IPR001079">
    <property type="entry name" value="Galectin_CRD"/>
</dbReference>
<dbReference type="PANTHER" id="PTHR11346">
    <property type="entry name" value="GALECTIN"/>
    <property type="match status" value="1"/>
</dbReference>
<dbReference type="AlphaFoldDB" id="A0A8K0UEK7"/>
<dbReference type="SUPFAM" id="SSF49899">
    <property type="entry name" value="Concanavalin A-like lectins/glucanases"/>
    <property type="match status" value="1"/>
</dbReference>
<dbReference type="Pfam" id="PF00337">
    <property type="entry name" value="Gal-bind_lectin"/>
    <property type="match status" value="1"/>
</dbReference>
<dbReference type="SMART" id="SM00276">
    <property type="entry name" value="GLECT"/>
    <property type="match status" value="1"/>
</dbReference>
<comment type="caution">
    <text evidence="3">The sequence shown here is derived from an EMBL/GenBank/DDBJ whole genome shotgun (WGS) entry which is preliminary data.</text>
</comment>
<organism evidence="3 4">
    <name type="scientific">Cristinia sonorae</name>
    <dbReference type="NCBI Taxonomy" id="1940300"/>
    <lineage>
        <taxon>Eukaryota</taxon>
        <taxon>Fungi</taxon>
        <taxon>Dikarya</taxon>
        <taxon>Basidiomycota</taxon>
        <taxon>Agaricomycotina</taxon>
        <taxon>Agaricomycetes</taxon>
        <taxon>Agaricomycetidae</taxon>
        <taxon>Agaricales</taxon>
        <taxon>Pleurotineae</taxon>
        <taxon>Stephanosporaceae</taxon>
        <taxon>Cristinia</taxon>
    </lineage>
</organism>
<accession>A0A8K0UEK7</accession>
<evidence type="ECO:0000256" key="1">
    <source>
        <dbReference type="RuleBase" id="RU102079"/>
    </source>
</evidence>
<sequence>MVALSIGKTVALTPNLAPNSKATIESDTLTLAPDNTTTIDNTALNFLNNLGDVLLHFSIRRQEDTIVLNSRTAAGSWGNEERFPSLTRAFGPTYDTATVIVKDTGKEYQIFTNGNYLGTYKKRIGGEVEQASYTINSGQDSAFSNPVKISVN</sequence>
<gene>
    <name evidence="3" type="ORF">BXZ70DRAFT_901036</name>
</gene>
<dbReference type="PANTHER" id="PTHR11346:SF171">
    <property type="entry name" value="GALECTIN"/>
    <property type="match status" value="1"/>
</dbReference>
<evidence type="ECO:0000313" key="3">
    <source>
        <dbReference type="EMBL" id="KAH8082414.1"/>
    </source>
</evidence>
<dbReference type="EMBL" id="JAEVFJ010000050">
    <property type="protein sequence ID" value="KAH8082414.1"/>
    <property type="molecule type" value="Genomic_DNA"/>
</dbReference>
<evidence type="ECO:0000313" key="4">
    <source>
        <dbReference type="Proteomes" id="UP000813824"/>
    </source>
</evidence>
<dbReference type="Gene3D" id="2.60.120.200">
    <property type="match status" value="1"/>
</dbReference>
<feature type="domain" description="Galectin" evidence="2">
    <location>
        <begin position="8"/>
        <end position="152"/>
    </location>
</feature>
<dbReference type="GO" id="GO:0030246">
    <property type="term" value="F:carbohydrate binding"/>
    <property type="evidence" value="ECO:0007669"/>
    <property type="project" value="UniProtKB-UniRule"/>
</dbReference>
<dbReference type="InterPro" id="IPR044156">
    <property type="entry name" value="Galectin-like"/>
</dbReference>
<dbReference type="OrthoDB" id="3018764at2759"/>
<keyword evidence="1" id="KW-0430">Lectin</keyword>
<dbReference type="InterPro" id="IPR013320">
    <property type="entry name" value="ConA-like_dom_sf"/>
</dbReference>
<dbReference type="PROSITE" id="PS51304">
    <property type="entry name" value="GALECTIN"/>
    <property type="match status" value="1"/>
</dbReference>
<dbReference type="GO" id="GO:0016936">
    <property type="term" value="F:galactoside binding"/>
    <property type="evidence" value="ECO:0007669"/>
    <property type="project" value="TreeGrafter"/>
</dbReference>
<dbReference type="Proteomes" id="UP000813824">
    <property type="component" value="Unassembled WGS sequence"/>
</dbReference>
<reference evidence="3" key="1">
    <citation type="journal article" date="2021" name="New Phytol.">
        <title>Evolutionary innovations through gain and loss of genes in the ectomycorrhizal Boletales.</title>
        <authorList>
            <person name="Wu G."/>
            <person name="Miyauchi S."/>
            <person name="Morin E."/>
            <person name="Kuo A."/>
            <person name="Drula E."/>
            <person name="Varga T."/>
            <person name="Kohler A."/>
            <person name="Feng B."/>
            <person name="Cao Y."/>
            <person name="Lipzen A."/>
            <person name="Daum C."/>
            <person name="Hundley H."/>
            <person name="Pangilinan J."/>
            <person name="Johnson J."/>
            <person name="Barry K."/>
            <person name="LaButti K."/>
            <person name="Ng V."/>
            <person name="Ahrendt S."/>
            <person name="Min B."/>
            <person name="Choi I.G."/>
            <person name="Park H."/>
            <person name="Plett J.M."/>
            <person name="Magnuson J."/>
            <person name="Spatafora J.W."/>
            <person name="Nagy L.G."/>
            <person name="Henrissat B."/>
            <person name="Grigoriev I.V."/>
            <person name="Yang Z.L."/>
            <person name="Xu J."/>
            <person name="Martin F.M."/>
        </authorList>
    </citation>
    <scope>NUCLEOTIDE SEQUENCE</scope>
    <source>
        <strain evidence="3">KKN 215</strain>
    </source>
</reference>